<accession>A0ABR0KDU7</accession>
<dbReference type="Proteomes" id="UP001345013">
    <property type="component" value="Unassembled WGS sequence"/>
</dbReference>
<protein>
    <submittedName>
        <fullName evidence="2">Uncharacterized protein</fullName>
    </submittedName>
</protein>
<comment type="caution">
    <text evidence="2">The sequence shown here is derived from an EMBL/GenBank/DDBJ whole genome shotgun (WGS) entry which is preliminary data.</text>
</comment>
<feature type="coiled-coil region" evidence="1">
    <location>
        <begin position="397"/>
        <end position="441"/>
    </location>
</feature>
<proteinExistence type="predicted"/>
<keyword evidence="1" id="KW-0175">Coiled coil</keyword>
<evidence type="ECO:0000313" key="2">
    <source>
        <dbReference type="EMBL" id="KAK5094113.1"/>
    </source>
</evidence>
<keyword evidence="3" id="KW-1185">Reference proteome</keyword>
<reference evidence="2 3" key="1">
    <citation type="submission" date="2023-08" db="EMBL/GenBank/DDBJ databases">
        <title>Black Yeasts Isolated from many extreme environments.</title>
        <authorList>
            <person name="Coleine C."/>
            <person name="Stajich J.E."/>
            <person name="Selbmann L."/>
        </authorList>
    </citation>
    <scope>NUCLEOTIDE SEQUENCE [LARGE SCALE GENOMIC DNA]</scope>
    <source>
        <strain evidence="2 3">CCFEE 5885</strain>
    </source>
</reference>
<evidence type="ECO:0000313" key="3">
    <source>
        <dbReference type="Proteomes" id="UP001345013"/>
    </source>
</evidence>
<dbReference type="EMBL" id="JAVRRG010000036">
    <property type="protein sequence ID" value="KAK5094113.1"/>
    <property type="molecule type" value="Genomic_DNA"/>
</dbReference>
<sequence length="442" mass="50245">MESTASGLDFEVEQREVIDLTKKVKALKRKVVKPEQEKMVKILDLLGIMGVRRHLLEYGSAMYSKHGNKSWDEFRRIAQEYKTGGQDWIFTYLATMDQEALRGFISGNLMARKYEEVTLRRKLEESHSLVDTPQVYVCISHRAEFGGQSTQGEEGVEEPKGGWGPSVDRMVELLDAMGRYADVNCQHASLFKKIDEAFVERKEKRAPRILNRRYLRTETAAKKIKEWVDSMKNKFRTIRSDMDEAERFADQEWTMCEVGFGERGHARATEHIQHESTNYLFGLYTAVLKSKWPGEYTITPFALFDVLEPAHANFCEVLGSLLVGSYGIYSGFGLNPALAGGLSLGDGPKGLSRSAMDSLWQENRKRFTAKKSIKASMDTDAAKRAKLTDDVDDTENLDELKEKAMAYEHQIAALQYELTQLKEQKEAMDDLEDALDEVLSGK</sequence>
<name>A0ABR0KDU7_9EURO</name>
<gene>
    <name evidence="2" type="ORF">LTR24_003718</name>
</gene>
<organism evidence="2 3">
    <name type="scientific">Lithohypha guttulata</name>
    <dbReference type="NCBI Taxonomy" id="1690604"/>
    <lineage>
        <taxon>Eukaryota</taxon>
        <taxon>Fungi</taxon>
        <taxon>Dikarya</taxon>
        <taxon>Ascomycota</taxon>
        <taxon>Pezizomycotina</taxon>
        <taxon>Eurotiomycetes</taxon>
        <taxon>Chaetothyriomycetidae</taxon>
        <taxon>Chaetothyriales</taxon>
        <taxon>Trichomeriaceae</taxon>
        <taxon>Lithohypha</taxon>
    </lineage>
</organism>
<evidence type="ECO:0000256" key="1">
    <source>
        <dbReference type="SAM" id="Coils"/>
    </source>
</evidence>